<reference evidence="20 21" key="1">
    <citation type="submission" date="2018-11" db="EMBL/GenBank/DDBJ databases">
        <title>Draft genome analysis of Rheinheimera mesophila isolated from an industrial waste site.</title>
        <authorList>
            <person name="Yu Q."/>
            <person name="Qi Y."/>
            <person name="Zhang H."/>
            <person name="Lu Y."/>
            <person name="Pu J."/>
        </authorList>
    </citation>
    <scope>NUCLEOTIDE SEQUENCE [LARGE SCALE GENOMIC DNA]</scope>
    <source>
        <strain evidence="20 21">IITR13</strain>
    </source>
</reference>
<evidence type="ECO:0000313" key="21">
    <source>
        <dbReference type="Proteomes" id="UP000276260"/>
    </source>
</evidence>
<evidence type="ECO:0000256" key="11">
    <source>
        <dbReference type="ARBA" id="ARBA00022842"/>
    </source>
</evidence>
<dbReference type="Proteomes" id="UP000276260">
    <property type="component" value="Unassembled WGS sequence"/>
</dbReference>
<dbReference type="NCBIfam" id="TIGR00573">
    <property type="entry name" value="dnaq"/>
    <property type="match status" value="1"/>
</dbReference>
<dbReference type="GO" id="GO:0003677">
    <property type="term" value="F:DNA binding"/>
    <property type="evidence" value="ECO:0007669"/>
    <property type="project" value="InterPro"/>
</dbReference>
<dbReference type="RefSeq" id="WP_046518684.1">
    <property type="nucleotide sequence ID" value="NZ_LAVS01000003.1"/>
</dbReference>
<evidence type="ECO:0000256" key="5">
    <source>
        <dbReference type="ARBA" id="ARBA00022695"/>
    </source>
</evidence>
<dbReference type="SUPFAM" id="SSF53098">
    <property type="entry name" value="Ribonuclease H-like"/>
    <property type="match status" value="1"/>
</dbReference>
<evidence type="ECO:0000256" key="3">
    <source>
        <dbReference type="ARBA" id="ARBA00020352"/>
    </source>
</evidence>
<dbReference type="EC" id="2.7.7.7" evidence="2 18"/>
<keyword evidence="6 18" id="KW-0235">DNA replication</keyword>
<dbReference type="FunFam" id="3.30.420.10:FF:000012">
    <property type="entry name" value="DNA polymerase III subunit epsilon"/>
    <property type="match status" value="1"/>
</dbReference>
<evidence type="ECO:0000256" key="7">
    <source>
        <dbReference type="ARBA" id="ARBA00022722"/>
    </source>
</evidence>
<dbReference type="GO" id="GO:0008408">
    <property type="term" value="F:3'-5' exonuclease activity"/>
    <property type="evidence" value="ECO:0007669"/>
    <property type="project" value="TreeGrafter"/>
</dbReference>
<evidence type="ECO:0000256" key="10">
    <source>
        <dbReference type="ARBA" id="ARBA00022839"/>
    </source>
</evidence>
<evidence type="ECO:0000256" key="13">
    <source>
        <dbReference type="ARBA" id="ARBA00023211"/>
    </source>
</evidence>
<evidence type="ECO:0000259" key="19">
    <source>
        <dbReference type="SMART" id="SM00479"/>
    </source>
</evidence>
<dbReference type="InterPro" id="IPR006309">
    <property type="entry name" value="DnaQ_proteo"/>
</dbReference>
<comment type="catalytic activity">
    <reaction evidence="14 18">
        <text>DNA(n) + a 2'-deoxyribonucleoside 5'-triphosphate = DNA(n+1) + diphosphate</text>
        <dbReference type="Rhea" id="RHEA:22508"/>
        <dbReference type="Rhea" id="RHEA-COMP:17339"/>
        <dbReference type="Rhea" id="RHEA-COMP:17340"/>
        <dbReference type="ChEBI" id="CHEBI:33019"/>
        <dbReference type="ChEBI" id="CHEBI:61560"/>
        <dbReference type="ChEBI" id="CHEBI:173112"/>
        <dbReference type="EC" id="2.7.7.7"/>
    </reaction>
</comment>
<dbReference type="EMBL" id="RRCF01000002">
    <property type="protein sequence ID" value="RRJ20973.1"/>
    <property type="molecule type" value="Genomic_DNA"/>
</dbReference>
<dbReference type="InterPro" id="IPR036397">
    <property type="entry name" value="RNaseH_sf"/>
</dbReference>
<proteinExistence type="predicted"/>
<dbReference type="NCBIfam" id="TIGR01406">
    <property type="entry name" value="dnaQ_proteo"/>
    <property type="match status" value="1"/>
</dbReference>
<feature type="binding site" evidence="17">
    <location>
        <position position="11"/>
    </location>
    <ligand>
        <name>a divalent metal cation</name>
        <dbReference type="ChEBI" id="CHEBI:60240"/>
        <label>1</label>
        <note>catalytic</note>
    </ligand>
</feature>
<dbReference type="NCBIfam" id="NF004316">
    <property type="entry name" value="PRK05711.1"/>
    <property type="match status" value="1"/>
</dbReference>
<feature type="binding site" evidence="17">
    <location>
        <position position="160"/>
    </location>
    <ligand>
        <name>a divalent metal cation</name>
        <dbReference type="ChEBI" id="CHEBI:60240"/>
        <label>1</label>
        <note>catalytic</note>
    </ligand>
</feature>
<evidence type="ECO:0000313" key="20">
    <source>
        <dbReference type="EMBL" id="RRJ20973.1"/>
    </source>
</evidence>
<feature type="active site" description="Proton acceptor" evidence="15">
    <location>
        <position position="155"/>
    </location>
</feature>
<feature type="domain" description="Exonuclease" evidence="19">
    <location>
        <begin position="4"/>
        <end position="177"/>
    </location>
</feature>
<keyword evidence="9 18" id="KW-0378">Hydrolase</keyword>
<evidence type="ECO:0000256" key="16">
    <source>
        <dbReference type="PIRSR" id="PIRSR606309-2"/>
    </source>
</evidence>
<comment type="function">
    <text evidence="18">DNA polymerase III is a complex, multichain enzyme responsible for most of the replicative synthesis in bacteria. The epsilon subunit contain the editing function and is a proofreading 3'-5' exonuclease.</text>
</comment>
<dbReference type="PANTHER" id="PTHR30231">
    <property type="entry name" value="DNA POLYMERASE III SUBUNIT EPSILON"/>
    <property type="match status" value="1"/>
</dbReference>
<keyword evidence="5 18" id="KW-0548">Nucleotidyltransferase</keyword>
<keyword evidence="7 18" id="KW-0540">Nuclease</keyword>
<protein>
    <recommendedName>
        <fullName evidence="3 18">DNA polymerase III subunit epsilon</fullName>
        <ecNumber evidence="2 18">2.7.7.7</ecNumber>
    </recommendedName>
</protein>
<keyword evidence="8 17" id="KW-0479">Metal-binding</keyword>
<dbReference type="GO" id="GO:0003887">
    <property type="term" value="F:DNA-directed DNA polymerase activity"/>
    <property type="evidence" value="ECO:0007669"/>
    <property type="project" value="UniProtKB-KW"/>
</dbReference>
<keyword evidence="11 17" id="KW-0460">Magnesium</keyword>
<keyword evidence="12 18" id="KW-0239">DNA-directed DNA polymerase</keyword>
<evidence type="ECO:0000256" key="15">
    <source>
        <dbReference type="PIRSR" id="PIRSR606309-1"/>
    </source>
</evidence>
<dbReference type="InterPro" id="IPR006054">
    <property type="entry name" value="DnaQ"/>
</dbReference>
<evidence type="ECO:0000256" key="6">
    <source>
        <dbReference type="ARBA" id="ARBA00022705"/>
    </source>
</evidence>
<dbReference type="Pfam" id="PF00929">
    <property type="entry name" value="RNase_T"/>
    <property type="match status" value="1"/>
</dbReference>
<feature type="binding site" evidence="16">
    <location>
        <position position="59"/>
    </location>
    <ligand>
        <name>substrate</name>
    </ligand>
</feature>
<feature type="binding site" evidence="16">
    <location>
        <position position="54"/>
    </location>
    <ligand>
        <name>substrate</name>
    </ligand>
</feature>
<evidence type="ECO:0000256" key="14">
    <source>
        <dbReference type="ARBA" id="ARBA00049244"/>
    </source>
</evidence>
<dbReference type="AlphaFoldDB" id="A0A3P3QKS9"/>
<evidence type="ECO:0000256" key="17">
    <source>
        <dbReference type="PIRSR" id="PIRSR606309-3"/>
    </source>
</evidence>
<keyword evidence="4 18" id="KW-0808">Transferase</keyword>
<feature type="binding site" evidence="17">
    <location>
        <position position="9"/>
    </location>
    <ligand>
        <name>a divalent metal cation</name>
        <dbReference type="ChEBI" id="CHEBI:60240"/>
        <label>1</label>
        <note>catalytic</note>
    </ligand>
</feature>
<dbReference type="InterPro" id="IPR012337">
    <property type="entry name" value="RNaseH-like_sf"/>
</dbReference>
<organism evidence="20 21">
    <name type="scientific">Rheinheimera mesophila</name>
    <dbReference type="NCBI Taxonomy" id="1547515"/>
    <lineage>
        <taxon>Bacteria</taxon>
        <taxon>Pseudomonadati</taxon>
        <taxon>Pseudomonadota</taxon>
        <taxon>Gammaproteobacteria</taxon>
        <taxon>Chromatiales</taxon>
        <taxon>Chromatiaceae</taxon>
        <taxon>Rheinheimera</taxon>
    </lineage>
</organism>
<evidence type="ECO:0000256" key="4">
    <source>
        <dbReference type="ARBA" id="ARBA00022679"/>
    </source>
</evidence>
<dbReference type="GO" id="GO:0045004">
    <property type="term" value="P:DNA replication proofreading"/>
    <property type="evidence" value="ECO:0007669"/>
    <property type="project" value="TreeGrafter"/>
</dbReference>
<dbReference type="OrthoDB" id="9804290at2"/>
<evidence type="ECO:0000256" key="8">
    <source>
        <dbReference type="ARBA" id="ARBA00022723"/>
    </source>
</evidence>
<feature type="binding site" evidence="16">
    <location>
        <position position="9"/>
    </location>
    <ligand>
        <name>substrate</name>
    </ligand>
</feature>
<dbReference type="PANTHER" id="PTHR30231:SF41">
    <property type="entry name" value="DNA POLYMERASE III SUBUNIT EPSILON"/>
    <property type="match status" value="1"/>
</dbReference>
<accession>A0A3P3QKS9</accession>
<comment type="caution">
    <text evidence="20">The sequence shown here is derived from an EMBL/GenBank/DDBJ whole genome shotgun (WGS) entry which is preliminary data.</text>
</comment>
<comment type="cofactor">
    <cofactor evidence="1 18">
        <name>Mn(2+)</name>
        <dbReference type="ChEBI" id="CHEBI:29035"/>
    </cofactor>
</comment>
<feature type="binding site" evidence="16">
    <location>
        <position position="160"/>
    </location>
    <ligand>
        <name>substrate</name>
    </ligand>
</feature>
<comment type="cofactor">
    <cofactor evidence="17">
        <name>Mg(2+)</name>
        <dbReference type="ChEBI" id="CHEBI:18420"/>
    </cofactor>
    <cofactor evidence="17">
        <name>Mn(2+)</name>
        <dbReference type="ChEBI" id="CHEBI:29035"/>
    </cofactor>
    <text evidence="17">Binds 2 divalent metal cations. Magnesium or manganese.</text>
</comment>
<keyword evidence="13 17" id="KW-0464">Manganese</keyword>
<dbReference type="Gene3D" id="3.30.420.10">
    <property type="entry name" value="Ribonuclease H-like superfamily/Ribonuclease H"/>
    <property type="match status" value="1"/>
</dbReference>
<dbReference type="SMART" id="SM00479">
    <property type="entry name" value="EXOIII"/>
    <property type="match status" value="1"/>
</dbReference>
<gene>
    <name evidence="18" type="primary">dnaQ</name>
    <name evidence="20" type="ORF">EIK76_08790</name>
</gene>
<evidence type="ECO:0000256" key="9">
    <source>
        <dbReference type="ARBA" id="ARBA00022801"/>
    </source>
</evidence>
<evidence type="ECO:0000256" key="18">
    <source>
        <dbReference type="RuleBase" id="RU364087"/>
    </source>
</evidence>
<evidence type="ECO:0000256" key="2">
    <source>
        <dbReference type="ARBA" id="ARBA00012417"/>
    </source>
</evidence>
<dbReference type="InterPro" id="IPR013520">
    <property type="entry name" value="Ribonucl_H"/>
</dbReference>
<keyword evidence="21" id="KW-1185">Reference proteome</keyword>
<sequence>MLKRQIVLDTETTGLNPQEGHRIIEIGCVELVNRRLTGNNFHVYLQPDRLIDQEAIAVHGITNEFLIGKPRFADIAQQFCQYIAGAELVIHNAAFDVGFINHEFSLLRPALAPVTDLCAVLDTLKMAREAHPGQKNNLDALCRRYDINNSHRTLHGALLDAEILADVYLAMTGGQVSLNLANDEQATTQQNVVVGQLKRTSRLPVVFASEAELQLHEQRLDLVQKKGGCCLWRN</sequence>
<dbReference type="GO" id="GO:0046872">
    <property type="term" value="F:metal ion binding"/>
    <property type="evidence" value="ECO:0007669"/>
    <property type="project" value="UniProtKB-KW"/>
</dbReference>
<name>A0A3P3QKS9_9GAMM</name>
<dbReference type="GO" id="GO:0005829">
    <property type="term" value="C:cytosol"/>
    <property type="evidence" value="ECO:0007669"/>
    <property type="project" value="TreeGrafter"/>
</dbReference>
<comment type="subunit">
    <text evidence="18">DNA polymerase III contains a core (composed of alpha, epsilon and theta chains) that associates with a tau subunit. This core dimerizes to form the POLIII' complex. PolIII' associates with the gamma complex (composed of gamma, delta, delta', psi and chi chains) and with the beta chain to form the complete DNA polymerase III complex.</text>
</comment>
<evidence type="ECO:0000256" key="12">
    <source>
        <dbReference type="ARBA" id="ARBA00022932"/>
    </source>
</evidence>
<feature type="binding site" evidence="16">
    <location>
        <position position="11"/>
    </location>
    <ligand>
        <name>substrate</name>
    </ligand>
</feature>
<dbReference type="CDD" id="cd06131">
    <property type="entry name" value="DNA_pol_III_epsilon_Ecoli_like"/>
    <property type="match status" value="1"/>
</dbReference>
<evidence type="ECO:0000256" key="1">
    <source>
        <dbReference type="ARBA" id="ARBA00001936"/>
    </source>
</evidence>
<keyword evidence="10 18" id="KW-0269">Exonuclease</keyword>